<organism evidence="12 13">
    <name type="scientific">Acidisarcina polymorpha</name>
    <dbReference type="NCBI Taxonomy" id="2211140"/>
    <lineage>
        <taxon>Bacteria</taxon>
        <taxon>Pseudomonadati</taxon>
        <taxon>Acidobacteriota</taxon>
        <taxon>Terriglobia</taxon>
        <taxon>Terriglobales</taxon>
        <taxon>Acidobacteriaceae</taxon>
        <taxon>Acidisarcina</taxon>
    </lineage>
</organism>
<dbReference type="InterPro" id="IPR045335">
    <property type="entry name" value="FtsQ_C_sf"/>
</dbReference>
<feature type="region of interest" description="Disordered" evidence="10">
    <location>
        <begin position="1"/>
        <end position="42"/>
    </location>
</feature>
<evidence type="ECO:0000256" key="9">
    <source>
        <dbReference type="HAMAP-Rule" id="MF_00911"/>
    </source>
</evidence>
<dbReference type="PROSITE" id="PS51779">
    <property type="entry name" value="POTRA"/>
    <property type="match status" value="1"/>
</dbReference>
<reference evidence="12 13" key="1">
    <citation type="journal article" date="2018" name="Front. Microbiol.">
        <title>Hydrolytic Capabilities as a Key to Environmental Success: Chitinolytic and Cellulolytic Acidobacteria From Acidic Sub-arctic Soils and Boreal Peatlands.</title>
        <authorList>
            <person name="Belova S.E."/>
            <person name="Ravin N.V."/>
            <person name="Pankratov T.A."/>
            <person name="Rakitin A.L."/>
            <person name="Ivanova A.A."/>
            <person name="Beletsky A.V."/>
            <person name="Mardanov A.V."/>
            <person name="Sinninghe Damste J.S."/>
            <person name="Dedysh S.N."/>
        </authorList>
    </citation>
    <scope>NUCLEOTIDE SEQUENCE [LARGE SCALE GENOMIC DNA]</scope>
    <source>
        <strain evidence="12 13">SBC82</strain>
    </source>
</reference>
<keyword evidence="3" id="KW-0997">Cell inner membrane</keyword>
<keyword evidence="2 9" id="KW-1003">Cell membrane</keyword>
<keyword evidence="5 9" id="KW-0812">Transmembrane</keyword>
<keyword evidence="8 9" id="KW-0131">Cell cycle</keyword>
<protein>
    <recommendedName>
        <fullName evidence="9">Cell division protein FtsQ</fullName>
    </recommendedName>
</protein>
<dbReference type="EMBL" id="CP030840">
    <property type="protein sequence ID" value="AXC10711.1"/>
    <property type="molecule type" value="Genomic_DNA"/>
</dbReference>
<dbReference type="Gene3D" id="3.40.50.11690">
    <property type="entry name" value="Cell division protein FtsQ/DivIB"/>
    <property type="match status" value="1"/>
</dbReference>
<dbReference type="HAMAP" id="MF_00911">
    <property type="entry name" value="FtsQ_subfam"/>
    <property type="match status" value="1"/>
</dbReference>
<comment type="similarity">
    <text evidence="9">Belongs to the FtsQ/DivIB family. FtsQ subfamily.</text>
</comment>
<dbReference type="Gene3D" id="3.10.20.310">
    <property type="entry name" value="membrane protein fhac"/>
    <property type="match status" value="1"/>
</dbReference>
<dbReference type="Pfam" id="PF08478">
    <property type="entry name" value="POTRA_1"/>
    <property type="match status" value="1"/>
</dbReference>
<evidence type="ECO:0000313" key="12">
    <source>
        <dbReference type="EMBL" id="AXC10711.1"/>
    </source>
</evidence>
<dbReference type="InterPro" id="IPR034746">
    <property type="entry name" value="POTRA"/>
</dbReference>
<comment type="function">
    <text evidence="9">Essential cell division protein.</text>
</comment>
<feature type="domain" description="POTRA" evidence="11">
    <location>
        <begin position="100"/>
        <end position="168"/>
    </location>
</feature>
<dbReference type="InterPro" id="IPR013685">
    <property type="entry name" value="POTRA_FtsQ_type"/>
</dbReference>
<evidence type="ECO:0000256" key="7">
    <source>
        <dbReference type="ARBA" id="ARBA00023136"/>
    </source>
</evidence>
<proteinExistence type="inferred from homology"/>
<accession>A0A2Z5FV19</accession>
<dbReference type="PANTHER" id="PTHR35851:SF1">
    <property type="entry name" value="CELL DIVISION PROTEIN FTSQ"/>
    <property type="match status" value="1"/>
</dbReference>
<feature type="region of interest" description="Disordered" evidence="10">
    <location>
        <begin position="336"/>
        <end position="374"/>
    </location>
</feature>
<dbReference type="KEGG" id="abas:ACPOL_1363"/>
<evidence type="ECO:0000313" key="13">
    <source>
        <dbReference type="Proteomes" id="UP000253606"/>
    </source>
</evidence>
<dbReference type="AlphaFoldDB" id="A0A2Z5FV19"/>
<evidence type="ECO:0000256" key="6">
    <source>
        <dbReference type="ARBA" id="ARBA00022989"/>
    </source>
</evidence>
<evidence type="ECO:0000256" key="3">
    <source>
        <dbReference type="ARBA" id="ARBA00022519"/>
    </source>
</evidence>
<gene>
    <name evidence="9" type="primary">ftsQ</name>
    <name evidence="12" type="ORF">ACPOL_1363</name>
</gene>
<keyword evidence="4 9" id="KW-0132">Cell division</keyword>
<dbReference type="InterPro" id="IPR026579">
    <property type="entry name" value="FtsQ"/>
</dbReference>
<sequence>MEATTGGSAFYRPPAKKSSPERPLPADFPFREKKAGANEDEDEPFLRSRRRVAVRRGIIPRGRWGRIGITAGVVALTGGLVWLAIVIRHFAAHDPRFRIDSSENIQILGNSEVTQAELLSVFGGDMGRNVFFVPLQERRADLERLPWVERATVMRLLPDQLRVAVVERTPIAFVRTGNKIGLVDRDGVLLAMDPKTIAAKHYSFAVVTGITASDPQSTRSARMKLYQRFVAELDSGGDKISNQLSEVDLSDPEDVRAVVASEGSDLLLHLGDQDFLTRWRNYQQHLTEWKQEYPKLASVDLRYERQVVLEMQKGASIAPGQDAAGKTMDDLKAEASAISPRAARQMAAASKKTGIKKPAPRRSAATFHDQPVRN</sequence>
<dbReference type="GO" id="GO:0005886">
    <property type="term" value="C:plasma membrane"/>
    <property type="evidence" value="ECO:0007669"/>
    <property type="project" value="UniProtKB-SubCell"/>
</dbReference>
<evidence type="ECO:0000256" key="5">
    <source>
        <dbReference type="ARBA" id="ARBA00022692"/>
    </source>
</evidence>
<keyword evidence="6 9" id="KW-1133">Transmembrane helix</keyword>
<dbReference type="Proteomes" id="UP000253606">
    <property type="component" value="Chromosome"/>
</dbReference>
<feature type="transmembrane region" description="Helical" evidence="9">
    <location>
        <begin position="64"/>
        <end position="87"/>
    </location>
</feature>
<keyword evidence="13" id="KW-1185">Reference proteome</keyword>
<evidence type="ECO:0000256" key="1">
    <source>
        <dbReference type="ARBA" id="ARBA00004370"/>
    </source>
</evidence>
<dbReference type="GO" id="GO:0090529">
    <property type="term" value="P:cell septum assembly"/>
    <property type="evidence" value="ECO:0007669"/>
    <property type="project" value="InterPro"/>
</dbReference>
<comment type="subcellular location">
    <subcellularLocation>
        <location evidence="9">Cell membrane</location>
        <topology evidence="9">Single-pass type II membrane protein</topology>
    </subcellularLocation>
    <subcellularLocation>
        <location evidence="1">Membrane</location>
    </subcellularLocation>
    <text evidence="9">Localizes to the division septum.</text>
</comment>
<dbReference type="InterPro" id="IPR005548">
    <property type="entry name" value="Cell_div_FtsQ/DivIB_C"/>
</dbReference>
<dbReference type="PANTHER" id="PTHR35851">
    <property type="entry name" value="CELL DIVISION PROTEIN FTSQ"/>
    <property type="match status" value="1"/>
</dbReference>
<evidence type="ECO:0000256" key="10">
    <source>
        <dbReference type="SAM" id="MobiDB-lite"/>
    </source>
</evidence>
<dbReference type="GO" id="GO:0032153">
    <property type="term" value="C:cell division site"/>
    <property type="evidence" value="ECO:0007669"/>
    <property type="project" value="UniProtKB-UniRule"/>
</dbReference>
<evidence type="ECO:0000256" key="2">
    <source>
        <dbReference type="ARBA" id="ARBA00022475"/>
    </source>
</evidence>
<evidence type="ECO:0000259" key="11">
    <source>
        <dbReference type="PROSITE" id="PS51779"/>
    </source>
</evidence>
<dbReference type="GO" id="GO:0043093">
    <property type="term" value="P:FtsZ-dependent cytokinesis"/>
    <property type="evidence" value="ECO:0007669"/>
    <property type="project" value="UniProtKB-UniRule"/>
</dbReference>
<name>A0A2Z5FV19_9BACT</name>
<dbReference type="Pfam" id="PF03799">
    <property type="entry name" value="FtsQ_DivIB_C"/>
    <property type="match status" value="1"/>
</dbReference>
<evidence type="ECO:0000256" key="4">
    <source>
        <dbReference type="ARBA" id="ARBA00022618"/>
    </source>
</evidence>
<evidence type="ECO:0000256" key="8">
    <source>
        <dbReference type="ARBA" id="ARBA00023306"/>
    </source>
</evidence>
<keyword evidence="7 9" id="KW-0472">Membrane</keyword>